<evidence type="ECO:0000256" key="1">
    <source>
        <dbReference type="SAM" id="MobiDB-lite"/>
    </source>
</evidence>
<reference evidence="2 3" key="1">
    <citation type="submission" date="2019-07" db="EMBL/GenBank/DDBJ databases">
        <title>Microbispora hainanensis DSM 45428.</title>
        <authorList>
            <person name="Thawai C."/>
        </authorList>
    </citation>
    <scope>NUCLEOTIDE SEQUENCE [LARGE SCALE GENOMIC DNA]</scope>
    <source>
        <strain evidence="2 3">DSM 45428</strain>
    </source>
</reference>
<comment type="caution">
    <text evidence="2">The sequence shown here is derived from an EMBL/GenBank/DDBJ whole genome shotgun (WGS) entry which is preliminary data.</text>
</comment>
<name>A0A544Z354_9ACTN</name>
<feature type="region of interest" description="Disordered" evidence="1">
    <location>
        <begin position="63"/>
        <end position="91"/>
    </location>
</feature>
<feature type="compositionally biased region" description="Low complexity" evidence="1">
    <location>
        <begin position="1"/>
        <end position="20"/>
    </location>
</feature>
<sequence>MTVAPSTPADAGDAAAGQSAIVPSSAEPTMMLNRPPRMTFLLSIKPRRGCSGLFSLIVRIPSGRRPAHRPPSRMIQGKADANPGAAIGRDR</sequence>
<protein>
    <submittedName>
        <fullName evidence="2">Uncharacterized protein</fullName>
    </submittedName>
</protein>
<organism evidence="2 3">
    <name type="scientific">Microbispora hainanensis</name>
    <dbReference type="NCBI Taxonomy" id="568844"/>
    <lineage>
        <taxon>Bacteria</taxon>
        <taxon>Bacillati</taxon>
        <taxon>Actinomycetota</taxon>
        <taxon>Actinomycetes</taxon>
        <taxon>Streptosporangiales</taxon>
        <taxon>Streptosporangiaceae</taxon>
        <taxon>Microbispora</taxon>
    </lineage>
</organism>
<dbReference type="RefSeq" id="WP_142616677.1">
    <property type="nucleotide sequence ID" value="NZ_VIRM01000003.1"/>
</dbReference>
<proteinExistence type="predicted"/>
<dbReference type="Proteomes" id="UP000316541">
    <property type="component" value="Unassembled WGS sequence"/>
</dbReference>
<evidence type="ECO:0000313" key="2">
    <source>
        <dbReference type="EMBL" id="TQS23489.1"/>
    </source>
</evidence>
<dbReference type="AlphaFoldDB" id="A0A544Z354"/>
<gene>
    <name evidence="2" type="ORF">FLX08_03225</name>
</gene>
<feature type="region of interest" description="Disordered" evidence="1">
    <location>
        <begin position="1"/>
        <end position="32"/>
    </location>
</feature>
<dbReference type="EMBL" id="VIRM01000003">
    <property type="protein sequence ID" value="TQS23489.1"/>
    <property type="molecule type" value="Genomic_DNA"/>
</dbReference>
<evidence type="ECO:0000313" key="3">
    <source>
        <dbReference type="Proteomes" id="UP000316541"/>
    </source>
</evidence>
<accession>A0A544Z354</accession>